<dbReference type="Proteomes" id="UP000002601">
    <property type="component" value="Chromosome"/>
</dbReference>
<feature type="chain" id="PRO_5002962707" evidence="1">
    <location>
        <begin position="24"/>
        <end position="163"/>
    </location>
</feature>
<evidence type="ECO:0000313" key="2">
    <source>
        <dbReference type="EMBL" id="ACS80103.1"/>
    </source>
</evidence>
<feature type="signal peptide" evidence="1">
    <location>
        <begin position="1"/>
        <end position="23"/>
    </location>
</feature>
<dbReference type="KEGG" id="dsa:Desal_2043"/>
<dbReference type="OrthoDB" id="5453901at2"/>
<evidence type="ECO:0000256" key="1">
    <source>
        <dbReference type="SAM" id="SignalP"/>
    </source>
</evidence>
<keyword evidence="1" id="KW-0732">Signal</keyword>
<dbReference type="EMBL" id="CP001649">
    <property type="protein sequence ID" value="ACS80103.1"/>
    <property type="molecule type" value="Genomic_DNA"/>
</dbReference>
<gene>
    <name evidence="2" type="ordered locus">Desal_2043</name>
</gene>
<proteinExistence type="predicted"/>
<keyword evidence="3" id="KW-1185">Reference proteome</keyword>
<dbReference type="eggNOG" id="ENOG5033GTV">
    <property type="taxonomic scope" value="Bacteria"/>
</dbReference>
<evidence type="ECO:0000313" key="3">
    <source>
        <dbReference type="Proteomes" id="UP000002601"/>
    </source>
</evidence>
<protein>
    <submittedName>
        <fullName evidence="2">Uncharacterized protein</fullName>
    </submittedName>
</protein>
<reference evidence="2 3" key="1">
    <citation type="submission" date="2009-06" db="EMBL/GenBank/DDBJ databases">
        <title>Complete sequence of Desulfovibrio salexigens DSM 2638.</title>
        <authorList>
            <consortium name="US DOE Joint Genome Institute"/>
            <person name="Lucas S."/>
            <person name="Copeland A."/>
            <person name="Lapidus A."/>
            <person name="Glavina del Rio T."/>
            <person name="Tice H."/>
            <person name="Bruce D."/>
            <person name="Goodwin L."/>
            <person name="Pitluck S."/>
            <person name="Munk A.C."/>
            <person name="Brettin T."/>
            <person name="Detter J.C."/>
            <person name="Han C."/>
            <person name="Tapia R."/>
            <person name="Larimer F."/>
            <person name="Land M."/>
            <person name="Hauser L."/>
            <person name="Kyrpides N."/>
            <person name="Anderson I."/>
            <person name="Wall J.D."/>
            <person name="Arkin A.P."/>
            <person name="Dehal P."/>
            <person name="Chivian D."/>
            <person name="Giles B."/>
            <person name="Hazen T.C."/>
        </authorList>
    </citation>
    <scope>NUCLEOTIDE SEQUENCE [LARGE SCALE GENOMIC DNA]</scope>
    <source>
        <strain evidence="3">ATCC 14822 / DSM 2638 / NCIMB 8403 / VKM B-1763</strain>
    </source>
</reference>
<sequence length="163" mass="17638">MKKLLGSALILLLVLCLGSIASAEEKKAVPNSKAKPAPVEKVEQSAEKQGVPVAVIHSGDDVLGGTLALKLKENFRKSVLFKLAGKDGKAVRVIIESRSEFNERPEIGSVYSVVWTFAESEGVVPFYLKQELGLVNSRNVENSAAGLMNTTDKVAGEYKYLFE</sequence>
<name>C6BVC8_MARSD</name>
<accession>C6BVC8</accession>
<dbReference type="HOGENOM" id="CLU_132546_0_0_7"/>
<dbReference type="STRING" id="526222.Desal_2043"/>
<dbReference type="RefSeq" id="WP_015851919.1">
    <property type="nucleotide sequence ID" value="NC_012881.1"/>
</dbReference>
<organism evidence="2 3">
    <name type="scientific">Maridesulfovibrio salexigens (strain ATCC 14822 / DSM 2638 / NCIMB 8403 / VKM B-1763)</name>
    <name type="common">Desulfovibrio salexigens</name>
    <dbReference type="NCBI Taxonomy" id="526222"/>
    <lineage>
        <taxon>Bacteria</taxon>
        <taxon>Pseudomonadati</taxon>
        <taxon>Thermodesulfobacteriota</taxon>
        <taxon>Desulfovibrionia</taxon>
        <taxon>Desulfovibrionales</taxon>
        <taxon>Desulfovibrionaceae</taxon>
        <taxon>Maridesulfovibrio</taxon>
    </lineage>
</organism>
<dbReference type="AlphaFoldDB" id="C6BVC8"/>